<organism evidence="2 3">
    <name type="scientific">Flavobacterium soyangense</name>
    <dbReference type="NCBI Taxonomy" id="2023265"/>
    <lineage>
        <taxon>Bacteria</taxon>
        <taxon>Pseudomonadati</taxon>
        <taxon>Bacteroidota</taxon>
        <taxon>Flavobacteriia</taxon>
        <taxon>Flavobacteriales</taxon>
        <taxon>Flavobacteriaceae</taxon>
        <taxon>Flavobacterium</taxon>
    </lineage>
</organism>
<protein>
    <recommendedName>
        <fullName evidence="4">Outer membrane protein beta-barrel domain-containing protein</fullName>
    </recommendedName>
</protein>
<evidence type="ECO:0000313" key="3">
    <source>
        <dbReference type="Proteomes" id="UP000646211"/>
    </source>
</evidence>
<proteinExistence type="predicted"/>
<sequence>MKKIVIILALVLTSTMAFAQDAPPAAAPVADAPASKFTASVDVVLPYLWRGFLLNSTKKVAFQPYASYAFTDKLTVGVWGSTNLTTDSTPNNLSYNEFDWYVSYQVSPIVKLMVSDYYYDYPTARHSYFDYQKTNQALDLSVLLNFSSKGVPLDFQWNTLVAGGDYKSNGKRNFSTYSELGYTLSAKSIGVDFRPFVGAVINGSGAGEAYYLTDGFKFTNVGLNVAKSIKISSSYSIPVFVRYTYNENGNYNTSGDLKKNFISGGMTFKVF</sequence>
<gene>
    <name evidence="2" type="ORF">IR213_10025</name>
</gene>
<evidence type="ECO:0008006" key="4">
    <source>
        <dbReference type="Google" id="ProtNLM"/>
    </source>
</evidence>
<feature type="chain" id="PRO_5036689619" description="Outer membrane protein beta-barrel domain-containing protein" evidence="1">
    <location>
        <begin position="20"/>
        <end position="271"/>
    </location>
</feature>
<accession>A0A930UCR9</accession>
<keyword evidence="1" id="KW-0732">Signal</keyword>
<dbReference type="Proteomes" id="UP000646211">
    <property type="component" value="Unassembled WGS sequence"/>
</dbReference>
<evidence type="ECO:0000313" key="2">
    <source>
        <dbReference type="EMBL" id="MBF2708926.1"/>
    </source>
</evidence>
<dbReference type="EMBL" id="JADHEC010000020">
    <property type="protein sequence ID" value="MBF2708926.1"/>
    <property type="molecule type" value="Genomic_DNA"/>
</dbReference>
<dbReference type="RefSeq" id="WP_194312180.1">
    <property type="nucleotide sequence ID" value="NZ_JADHEC010000020.1"/>
</dbReference>
<dbReference type="AlphaFoldDB" id="A0A930UCR9"/>
<keyword evidence="3" id="KW-1185">Reference proteome</keyword>
<reference evidence="2" key="1">
    <citation type="submission" date="2020-11" db="EMBL/GenBank/DDBJ databases">
        <title>Genome of Flavobacterium soyangense.</title>
        <authorList>
            <person name="Liu Q."/>
            <person name="Xin Y.-H."/>
        </authorList>
    </citation>
    <scope>NUCLEOTIDE SEQUENCE</scope>
    <source>
        <strain evidence="2">CGMCC 1.13493</strain>
    </source>
</reference>
<name>A0A930UCR9_9FLAO</name>
<evidence type="ECO:0000256" key="1">
    <source>
        <dbReference type="SAM" id="SignalP"/>
    </source>
</evidence>
<comment type="caution">
    <text evidence="2">The sequence shown here is derived from an EMBL/GenBank/DDBJ whole genome shotgun (WGS) entry which is preliminary data.</text>
</comment>
<feature type="signal peptide" evidence="1">
    <location>
        <begin position="1"/>
        <end position="19"/>
    </location>
</feature>